<evidence type="ECO:0000313" key="2">
    <source>
        <dbReference type="EMBL" id="AXU40178.1"/>
    </source>
</evidence>
<keyword evidence="1" id="KW-0175">Coiled coil</keyword>
<dbReference type="Proteomes" id="UP000272755">
    <property type="component" value="Segment"/>
</dbReference>
<protein>
    <submittedName>
        <fullName evidence="2">Uncharacterized protein</fullName>
    </submittedName>
</protein>
<sequence>MTNNKDFNKNFLRLLKVKNVNDKRVQGFINKHDIKLKDKEESSQGYVNVLYKGYDFVISKDYAGQTALYVNMRNLGVDYKHFKHLDFNNIVQALDRKNNNRVECKETKTQQYKEFKHRQKTEKEMLTYYEKDIEKLKEELERTQKIYNDKIKKIENYDKKISRLKKSK</sequence>
<evidence type="ECO:0000313" key="3">
    <source>
        <dbReference type="Proteomes" id="UP000272755"/>
    </source>
</evidence>
<organism evidence="2 3">
    <name type="scientific">Staphylococcus phage VB_SavM_JYL01</name>
    <dbReference type="NCBI Taxonomy" id="2305035"/>
    <lineage>
        <taxon>Viruses</taxon>
        <taxon>Duplodnaviria</taxon>
        <taxon>Heunggongvirae</taxon>
        <taxon>Uroviricota</taxon>
        <taxon>Caudoviricetes</taxon>
        <taxon>Herelleviridae</taxon>
        <taxon>Twortvirinae</taxon>
        <taxon>Kayvirus</taxon>
        <taxon>Kayvirus P108</taxon>
    </lineage>
</organism>
<name>A0A3G1SVI6_9CAUD</name>
<gene>
    <name evidence="2" type="ORF">VBSavMJYL01_176</name>
</gene>
<evidence type="ECO:0000256" key="1">
    <source>
        <dbReference type="SAM" id="Coils"/>
    </source>
</evidence>
<feature type="coiled-coil region" evidence="1">
    <location>
        <begin position="119"/>
        <end position="167"/>
    </location>
</feature>
<accession>A0A3G1SVI6</accession>
<proteinExistence type="predicted"/>
<dbReference type="EMBL" id="MH159197">
    <property type="protein sequence ID" value="AXU40178.1"/>
    <property type="molecule type" value="Genomic_DNA"/>
</dbReference>
<reference evidence="2 3" key="1">
    <citation type="submission" date="2018-04" db="EMBL/GenBank/DDBJ databases">
        <authorList>
            <person name="Ji Y."/>
            <person name="Han W."/>
            <person name="Gu J."/>
        </authorList>
    </citation>
    <scope>NUCLEOTIDE SEQUENCE [LARGE SCALE GENOMIC DNA]</scope>
</reference>